<keyword evidence="5" id="KW-1185">Reference proteome</keyword>
<dbReference type="GO" id="GO:0005525">
    <property type="term" value="F:GTP binding"/>
    <property type="evidence" value="ECO:0007669"/>
    <property type="project" value="UniProtKB-KW"/>
</dbReference>
<dbReference type="AlphaFoldDB" id="A0A6G0WQC9"/>
<dbReference type="NCBIfam" id="TIGR00231">
    <property type="entry name" value="small_GTP"/>
    <property type="match status" value="2"/>
</dbReference>
<dbReference type="PRINTS" id="PR00449">
    <property type="entry name" value="RASTRNSFRMNG"/>
</dbReference>
<dbReference type="VEuPathDB" id="FungiDB:AeMF1_005874"/>
<dbReference type="Proteomes" id="UP000481153">
    <property type="component" value="Unassembled WGS sequence"/>
</dbReference>
<sequence>MYKMLLVGDLGVGKSSLALRFADGTFFESSIATVGVDFKVKTIELEGKTIKLHVSDIAGQERFRGVATNYFHGAHGILVVYDVTDRESFQHVKEWLDEIDQKASEHVNKLLVGNKSDLIAERVVSTDAGKEFADSRRMDFLETSAKSGHNVNEAFTILAAQVKKRLPDQDAAIPQPPPPAPPTSSQSSSRLKNTLNLIASPSYALLKSFPPRTAALSMLATTESGRIELVVEVELSPLQFKFVGKRSISPTAVGSASGEQGVQEAMNLKGDATYKILVVGDSGVGKTCLLLRFADDIYGNHNVSTIGVDFKIGTINLDGDKIKLHVCDTAGQERFRGITNSYYRGAHGIMIVFDVTDMDSFTNVKQWLDEIDIHATDNVVKLLVGNKSDLTAKREVSTDVAADFAKTRGLDFVETSAKSASNVETAFKTIASRIKAHLESDSSSTDDATGLRLDSRRSSSSRRCC</sequence>
<name>A0A6G0WQC9_9STRA</name>
<reference evidence="4 5" key="1">
    <citation type="submission" date="2019-07" db="EMBL/GenBank/DDBJ databases">
        <title>Genomics analysis of Aphanomyces spp. identifies a new class of oomycete effector associated with host adaptation.</title>
        <authorList>
            <person name="Gaulin E."/>
        </authorList>
    </citation>
    <scope>NUCLEOTIDE SEQUENCE [LARGE SCALE GENOMIC DNA]</scope>
    <source>
        <strain evidence="4 5">ATCC 201684</strain>
    </source>
</reference>
<proteinExistence type="predicted"/>
<dbReference type="PROSITE" id="PS51417">
    <property type="entry name" value="ARF"/>
    <property type="match status" value="1"/>
</dbReference>
<dbReference type="InterPro" id="IPR050227">
    <property type="entry name" value="Rab"/>
</dbReference>
<dbReference type="SMART" id="SM00173">
    <property type="entry name" value="RAS"/>
    <property type="match status" value="2"/>
</dbReference>
<keyword evidence="1" id="KW-0547">Nucleotide-binding</keyword>
<dbReference type="SMART" id="SM00175">
    <property type="entry name" value="RAB"/>
    <property type="match status" value="2"/>
</dbReference>
<dbReference type="EMBL" id="VJMJ01000163">
    <property type="protein sequence ID" value="KAF0729614.1"/>
    <property type="molecule type" value="Genomic_DNA"/>
</dbReference>
<evidence type="ECO:0000256" key="1">
    <source>
        <dbReference type="ARBA" id="ARBA00022741"/>
    </source>
</evidence>
<feature type="region of interest" description="Disordered" evidence="3">
    <location>
        <begin position="441"/>
        <end position="465"/>
    </location>
</feature>
<dbReference type="SMART" id="SM00176">
    <property type="entry name" value="RAN"/>
    <property type="match status" value="2"/>
</dbReference>
<dbReference type="PROSITE" id="PS51419">
    <property type="entry name" value="RAB"/>
    <property type="match status" value="2"/>
</dbReference>
<dbReference type="SMART" id="SM00174">
    <property type="entry name" value="RHO"/>
    <property type="match status" value="1"/>
</dbReference>
<gene>
    <name evidence="4" type="ORF">Ae201684_012879</name>
</gene>
<dbReference type="InterPro" id="IPR001806">
    <property type="entry name" value="Small_GTPase"/>
</dbReference>
<feature type="region of interest" description="Disordered" evidence="3">
    <location>
        <begin position="169"/>
        <end position="190"/>
    </location>
</feature>
<dbReference type="GO" id="GO:0003924">
    <property type="term" value="F:GTPase activity"/>
    <property type="evidence" value="ECO:0007669"/>
    <property type="project" value="InterPro"/>
</dbReference>
<evidence type="ECO:0000256" key="2">
    <source>
        <dbReference type="ARBA" id="ARBA00023134"/>
    </source>
</evidence>
<dbReference type="PANTHER" id="PTHR47977">
    <property type="entry name" value="RAS-RELATED PROTEIN RAB"/>
    <property type="match status" value="1"/>
</dbReference>
<dbReference type="SMART" id="SM00177">
    <property type="entry name" value="ARF"/>
    <property type="match status" value="1"/>
</dbReference>
<evidence type="ECO:0000313" key="5">
    <source>
        <dbReference type="Proteomes" id="UP000481153"/>
    </source>
</evidence>
<comment type="caution">
    <text evidence="4">The sequence shown here is derived from an EMBL/GenBank/DDBJ whole genome shotgun (WGS) entry which is preliminary data.</text>
</comment>
<dbReference type="PROSITE" id="PS51420">
    <property type="entry name" value="RHO"/>
    <property type="match status" value="1"/>
</dbReference>
<dbReference type="InterPro" id="IPR027417">
    <property type="entry name" value="P-loop_NTPase"/>
</dbReference>
<dbReference type="InterPro" id="IPR005225">
    <property type="entry name" value="Small_GTP-bd"/>
</dbReference>
<accession>A0A6G0WQC9</accession>
<dbReference type="Gene3D" id="3.40.50.300">
    <property type="entry name" value="P-loop containing nucleotide triphosphate hydrolases"/>
    <property type="match status" value="2"/>
</dbReference>
<dbReference type="SUPFAM" id="SSF52540">
    <property type="entry name" value="P-loop containing nucleoside triphosphate hydrolases"/>
    <property type="match status" value="2"/>
</dbReference>
<protein>
    <submittedName>
        <fullName evidence="4">Uncharacterized protein</fullName>
    </submittedName>
</protein>
<keyword evidence="2" id="KW-0342">GTP-binding</keyword>
<dbReference type="Pfam" id="PF00071">
    <property type="entry name" value="Ras"/>
    <property type="match status" value="2"/>
</dbReference>
<dbReference type="FunFam" id="3.40.50.300:FF:001447">
    <property type="entry name" value="Ras-related protein Rab-1B"/>
    <property type="match status" value="2"/>
</dbReference>
<evidence type="ECO:0000256" key="3">
    <source>
        <dbReference type="SAM" id="MobiDB-lite"/>
    </source>
</evidence>
<evidence type="ECO:0000313" key="4">
    <source>
        <dbReference type="EMBL" id="KAF0729614.1"/>
    </source>
</evidence>
<organism evidence="4 5">
    <name type="scientific">Aphanomyces euteiches</name>
    <dbReference type="NCBI Taxonomy" id="100861"/>
    <lineage>
        <taxon>Eukaryota</taxon>
        <taxon>Sar</taxon>
        <taxon>Stramenopiles</taxon>
        <taxon>Oomycota</taxon>
        <taxon>Saprolegniomycetes</taxon>
        <taxon>Saprolegniales</taxon>
        <taxon>Verrucalvaceae</taxon>
        <taxon>Aphanomyces</taxon>
    </lineage>
</organism>
<dbReference type="PROSITE" id="PS51421">
    <property type="entry name" value="RAS"/>
    <property type="match status" value="2"/>
</dbReference>